<feature type="transmembrane region" description="Helical" evidence="1">
    <location>
        <begin position="33"/>
        <end position="52"/>
    </location>
</feature>
<dbReference type="RefSeq" id="WP_172556341.1">
    <property type="nucleotide sequence ID" value="NZ_UFWZ01000001.1"/>
</dbReference>
<dbReference type="AlphaFoldDB" id="A0A381JAM3"/>
<name>A0A381JAM3_9CLOT</name>
<dbReference type="EMBL" id="UFWZ01000001">
    <property type="protein sequence ID" value="SUY48053.1"/>
    <property type="molecule type" value="Genomic_DNA"/>
</dbReference>
<keyword evidence="3" id="KW-1185">Reference proteome</keyword>
<protein>
    <submittedName>
        <fullName evidence="2">Uncharacterized protein</fullName>
    </submittedName>
</protein>
<sequence>MKEKIIVFIKLLATFFIIGIGSDYLFKSEELDFLKSFSIALGMSLGITYVIYSSNKR</sequence>
<proteinExistence type="predicted"/>
<gene>
    <name evidence="2" type="ORF">NCTC9836_02427</name>
</gene>
<accession>A0A381JAM3</accession>
<organism evidence="2 3">
    <name type="scientific">Clostridium putrefaciens</name>
    <dbReference type="NCBI Taxonomy" id="99675"/>
    <lineage>
        <taxon>Bacteria</taxon>
        <taxon>Bacillati</taxon>
        <taxon>Bacillota</taxon>
        <taxon>Clostridia</taxon>
        <taxon>Eubacteriales</taxon>
        <taxon>Clostridiaceae</taxon>
        <taxon>Clostridium</taxon>
    </lineage>
</organism>
<evidence type="ECO:0000256" key="1">
    <source>
        <dbReference type="SAM" id="Phobius"/>
    </source>
</evidence>
<feature type="transmembrane region" description="Helical" evidence="1">
    <location>
        <begin position="7"/>
        <end position="27"/>
    </location>
</feature>
<keyword evidence="1" id="KW-0472">Membrane</keyword>
<reference evidence="2 3" key="1">
    <citation type="submission" date="2018-06" db="EMBL/GenBank/DDBJ databases">
        <authorList>
            <consortium name="Pathogen Informatics"/>
            <person name="Doyle S."/>
        </authorList>
    </citation>
    <scope>NUCLEOTIDE SEQUENCE [LARGE SCALE GENOMIC DNA]</scope>
    <source>
        <strain evidence="2 3">NCTC9836</strain>
    </source>
</reference>
<evidence type="ECO:0000313" key="2">
    <source>
        <dbReference type="EMBL" id="SUY48053.1"/>
    </source>
</evidence>
<keyword evidence="1" id="KW-1133">Transmembrane helix</keyword>
<dbReference type="Proteomes" id="UP000254664">
    <property type="component" value="Unassembled WGS sequence"/>
</dbReference>
<evidence type="ECO:0000313" key="3">
    <source>
        <dbReference type="Proteomes" id="UP000254664"/>
    </source>
</evidence>
<keyword evidence="1" id="KW-0812">Transmembrane</keyword>